<feature type="transmembrane region" description="Helical" evidence="1">
    <location>
        <begin position="170"/>
        <end position="193"/>
    </location>
</feature>
<dbReference type="OrthoDB" id="3267806at2759"/>
<dbReference type="Proteomes" id="UP000053424">
    <property type="component" value="Unassembled WGS sequence"/>
</dbReference>
<evidence type="ECO:0000313" key="4">
    <source>
        <dbReference type="Proteomes" id="UP000053424"/>
    </source>
</evidence>
<keyword evidence="2" id="KW-0732">Signal</keyword>
<dbReference type="AlphaFoldDB" id="A0A0C3CTH1"/>
<keyword evidence="1" id="KW-0812">Transmembrane</keyword>
<accession>A0A0C3CTH1</accession>
<keyword evidence="4" id="KW-1185">Reference proteome</keyword>
<feature type="transmembrane region" description="Helical" evidence="1">
    <location>
        <begin position="69"/>
        <end position="90"/>
    </location>
</feature>
<dbReference type="EMBL" id="KN831770">
    <property type="protein sequence ID" value="KIM47151.1"/>
    <property type="molecule type" value="Genomic_DNA"/>
</dbReference>
<feature type="chain" id="PRO_5002163017" evidence="2">
    <location>
        <begin position="19"/>
        <end position="225"/>
    </location>
</feature>
<evidence type="ECO:0000256" key="1">
    <source>
        <dbReference type="SAM" id="Phobius"/>
    </source>
</evidence>
<feature type="transmembrane region" description="Helical" evidence="1">
    <location>
        <begin position="137"/>
        <end position="158"/>
    </location>
</feature>
<evidence type="ECO:0000313" key="3">
    <source>
        <dbReference type="EMBL" id="KIM47151.1"/>
    </source>
</evidence>
<feature type="signal peptide" evidence="2">
    <location>
        <begin position="1"/>
        <end position="18"/>
    </location>
</feature>
<keyword evidence="1" id="KW-1133">Transmembrane helix</keyword>
<reference evidence="4" key="2">
    <citation type="submission" date="2015-01" db="EMBL/GenBank/DDBJ databases">
        <title>Evolutionary Origins and Diversification of the Mycorrhizal Mutualists.</title>
        <authorList>
            <consortium name="DOE Joint Genome Institute"/>
            <consortium name="Mycorrhizal Genomics Consortium"/>
            <person name="Kohler A."/>
            <person name="Kuo A."/>
            <person name="Nagy L.G."/>
            <person name="Floudas D."/>
            <person name="Copeland A."/>
            <person name="Barry K.W."/>
            <person name="Cichocki N."/>
            <person name="Veneault-Fourrey C."/>
            <person name="LaButti K."/>
            <person name="Lindquist E.A."/>
            <person name="Lipzen A."/>
            <person name="Lundell T."/>
            <person name="Morin E."/>
            <person name="Murat C."/>
            <person name="Riley R."/>
            <person name="Ohm R."/>
            <person name="Sun H."/>
            <person name="Tunlid A."/>
            <person name="Henrissat B."/>
            <person name="Grigoriev I.V."/>
            <person name="Hibbett D.S."/>
            <person name="Martin F."/>
        </authorList>
    </citation>
    <scope>NUCLEOTIDE SEQUENCE [LARGE SCALE GENOMIC DNA]</scope>
    <source>
        <strain evidence="4">h7</strain>
    </source>
</reference>
<keyword evidence="1" id="KW-0472">Membrane</keyword>
<dbReference type="HOGENOM" id="CLU_044614_5_0_1"/>
<sequence>MLLLSTLTLFQLICQVIASMFPPGILPGLTYLPITLPLSIWGANGFMIWRCAISYQDTSNILRIPINVLLLLLSLVSLGCGVMVLVNGALVSSAVFILLSLLVNIILAALIVSRLIYHRKRLRKALGEEHGSPHINFMTIFVESAALIVILSFTYTVLAFTQRGPDAYRALIPLLLLPHICVISPFLIVYRLVMGRAIAPTLPPSQQVKAQIRFNTPLSSQGGEA</sequence>
<reference evidence="3 4" key="1">
    <citation type="submission" date="2014-04" db="EMBL/GenBank/DDBJ databases">
        <authorList>
            <consortium name="DOE Joint Genome Institute"/>
            <person name="Kuo A."/>
            <person name="Gay G."/>
            <person name="Dore J."/>
            <person name="Kohler A."/>
            <person name="Nagy L.G."/>
            <person name="Floudas D."/>
            <person name="Copeland A."/>
            <person name="Barry K.W."/>
            <person name="Cichocki N."/>
            <person name="Veneault-Fourrey C."/>
            <person name="LaButti K."/>
            <person name="Lindquist E.A."/>
            <person name="Lipzen A."/>
            <person name="Lundell T."/>
            <person name="Morin E."/>
            <person name="Murat C."/>
            <person name="Sun H."/>
            <person name="Tunlid A."/>
            <person name="Henrissat B."/>
            <person name="Grigoriev I.V."/>
            <person name="Hibbett D.S."/>
            <person name="Martin F."/>
            <person name="Nordberg H.P."/>
            <person name="Cantor M.N."/>
            <person name="Hua S.X."/>
        </authorList>
    </citation>
    <scope>NUCLEOTIDE SEQUENCE [LARGE SCALE GENOMIC DNA]</scope>
    <source>
        <strain evidence="4">h7</strain>
    </source>
</reference>
<feature type="transmembrane region" description="Helical" evidence="1">
    <location>
        <begin position="96"/>
        <end position="117"/>
    </location>
</feature>
<name>A0A0C3CTH1_HEBCY</name>
<proteinExistence type="predicted"/>
<evidence type="ECO:0000256" key="2">
    <source>
        <dbReference type="SAM" id="SignalP"/>
    </source>
</evidence>
<organism evidence="3 4">
    <name type="scientific">Hebeloma cylindrosporum</name>
    <dbReference type="NCBI Taxonomy" id="76867"/>
    <lineage>
        <taxon>Eukaryota</taxon>
        <taxon>Fungi</taxon>
        <taxon>Dikarya</taxon>
        <taxon>Basidiomycota</taxon>
        <taxon>Agaricomycotina</taxon>
        <taxon>Agaricomycetes</taxon>
        <taxon>Agaricomycetidae</taxon>
        <taxon>Agaricales</taxon>
        <taxon>Agaricineae</taxon>
        <taxon>Hymenogastraceae</taxon>
        <taxon>Hebeloma</taxon>
    </lineage>
</organism>
<feature type="transmembrane region" description="Helical" evidence="1">
    <location>
        <begin position="28"/>
        <end position="49"/>
    </location>
</feature>
<gene>
    <name evidence="3" type="ORF">M413DRAFT_270415</name>
</gene>
<protein>
    <submittedName>
        <fullName evidence="3">Uncharacterized protein</fullName>
    </submittedName>
</protein>